<keyword evidence="3" id="KW-1185">Reference proteome</keyword>
<reference evidence="2" key="1">
    <citation type="journal article" date="2023" name="Science">
        <title>Elucidation of the pathway for biosynthesis of saponin adjuvants from the soapbark tree.</title>
        <authorList>
            <person name="Reed J."/>
            <person name="Orme A."/>
            <person name="El-Demerdash A."/>
            <person name="Owen C."/>
            <person name="Martin L.B.B."/>
            <person name="Misra R.C."/>
            <person name="Kikuchi S."/>
            <person name="Rejzek M."/>
            <person name="Martin A.C."/>
            <person name="Harkess A."/>
            <person name="Leebens-Mack J."/>
            <person name="Louveau T."/>
            <person name="Stephenson M.J."/>
            <person name="Osbourn A."/>
        </authorList>
    </citation>
    <scope>NUCLEOTIDE SEQUENCE</scope>
    <source>
        <strain evidence="2">S10</strain>
    </source>
</reference>
<dbReference type="EMBL" id="JARAOO010000008">
    <property type="protein sequence ID" value="KAJ7958307.1"/>
    <property type="molecule type" value="Genomic_DNA"/>
</dbReference>
<comment type="caution">
    <text evidence="2">The sequence shown here is derived from an EMBL/GenBank/DDBJ whole genome shotgun (WGS) entry which is preliminary data.</text>
</comment>
<dbReference type="KEGG" id="qsa:O6P43_019057"/>
<proteinExistence type="predicted"/>
<organism evidence="2 3">
    <name type="scientific">Quillaja saponaria</name>
    <name type="common">Soap bark tree</name>
    <dbReference type="NCBI Taxonomy" id="32244"/>
    <lineage>
        <taxon>Eukaryota</taxon>
        <taxon>Viridiplantae</taxon>
        <taxon>Streptophyta</taxon>
        <taxon>Embryophyta</taxon>
        <taxon>Tracheophyta</taxon>
        <taxon>Spermatophyta</taxon>
        <taxon>Magnoliopsida</taxon>
        <taxon>eudicotyledons</taxon>
        <taxon>Gunneridae</taxon>
        <taxon>Pentapetalae</taxon>
        <taxon>rosids</taxon>
        <taxon>fabids</taxon>
        <taxon>Fabales</taxon>
        <taxon>Quillajaceae</taxon>
        <taxon>Quillaja</taxon>
    </lineage>
</organism>
<sequence length="232" mass="27006">MAFSKEEMSKLRELRANSVAMSKKLELLLPPKPDNISNAMLIKINKLHFLIDTTQRRLKRKRKQLAKLEKLQSSSTFKRGNDDDANTDCIDKIPFQLQKDPSEERFESGYSLMPVPDYENVFSDPKTMFCKYSTKEHEELKSEKDRTIMDMARTMNLLQAQIKTLELPRKLNLLRAEIETLEHDLQVAISKYKKLKGKLQRDPKNRVTNSSSASSITKYARRIGRFFSSMKI</sequence>
<feature type="coiled-coil region" evidence="1">
    <location>
        <begin position="171"/>
        <end position="198"/>
    </location>
</feature>
<evidence type="ECO:0000313" key="3">
    <source>
        <dbReference type="Proteomes" id="UP001163823"/>
    </source>
</evidence>
<keyword evidence="1" id="KW-0175">Coiled coil</keyword>
<accession>A0AAD7LI54</accession>
<dbReference type="AlphaFoldDB" id="A0AAD7LI54"/>
<dbReference type="Proteomes" id="UP001163823">
    <property type="component" value="Chromosome 8"/>
</dbReference>
<protein>
    <submittedName>
        <fullName evidence="2">Filament-like plant protein 4</fullName>
    </submittedName>
</protein>
<evidence type="ECO:0000256" key="1">
    <source>
        <dbReference type="SAM" id="Coils"/>
    </source>
</evidence>
<name>A0AAD7LI54_QUISA</name>
<gene>
    <name evidence="2" type="ORF">O6P43_019057</name>
</gene>
<evidence type="ECO:0000313" key="2">
    <source>
        <dbReference type="EMBL" id="KAJ7958307.1"/>
    </source>
</evidence>